<accession>A0A8S5U1R9</accession>
<organism evidence="1">
    <name type="scientific">Myoviridae sp. ctu3o5</name>
    <dbReference type="NCBI Taxonomy" id="2825198"/>
    <lineage>
        <taxon>Viruses</taxon>
        <taxon>Duplodnaviria</taxon>
        <taxon>Heunggongvirae</taxon>
        <taxon>Uroviricota</taxon>
        <taxon>Caudoviricetes</taxon>
    </lineage>
</organism>
<reference evidence="1" key="1">
    <citation type="journal article" date="2021" name="Proc. Natl. Acad. Sci. U.S.A.">
        <title>A Catalog of Tens of Thousands of Viruses from Human Metagenomes Reveals Hidden Associations with Chronic Diseases.</title>
        <authorList>
            <person name="Tisza M.J."/>
            <person name="Buck C.B."/>
        </authorList>
    </citation>
    <scope>NUCLEOTIDE SEQUENCE</scope>
    <source>
        <strain evidence="1">Ctu3o5</strain>
    </source>
</reference>
<evidence type="ECO:0000313" key="1">
    <source>
        <dbReference type="EMBL" id="DAF88374.1"/>
    </source>
</evidence>
<sequence length="145" mass="16555">MLSRIDKDSLIAQIADIQREIHDEKNRQFIGSNQIIMKLSNMSTNTWDFSVLPHRSEQSFSDAGWNVVLITARAKNSNNLVADLAIRTNTRDALTRAIDVPLPPSQSNTKKWFVPVFGKRTQSIFFKLQVIANDDCDISWEEYQG</sequence>
<name>A0A8S5U1R9_9CAUD</name>
<protein>
    <submittedName>
        <fullName evidence="1">Uncharacterized protein</fullName>
    </submittedName>
</protein>
<dbReference type="EMBL" id="BK015984">
    <property type="protein sequence ID" value="DAF88374.1"/>
    <property type="molecule type" value="Genomic_DNA"/>
</dbReference>
<proteinExistence type="predicted"/>